<name>A0A1E4SNR9_9ASCO</name>
<comment type="function">
    <text evidence="1">Involved in the control of energetic metabolism and significantly contribute to cell fitness, especially under respiratory growth conditions.</text>
</comment>
<dbReference type="RefSeq" id="XP_020066281.1">
    <property type="nucleotide sequence ID" value="XM_020206607.1"/>
</dbReference>
<gene>
    <name evidence="5" type="ORF">CANTADRAFT_20697</name>
</gene>
<dbReference type="GeneID" id="30980744"/>
<reference evidence="6" key="1">
    <citation type="submission" date="2016-05" db="EMBL/GenBank/DDBJ databases">
        <title>Comparative genomics of biotechnologically important yeasts.</title>
        <authorList>
            <consortium name="DOE Joint Genome Institute"/>
            <person name="Riley R."/>
            <person name="Haridas S."/>
            <person name="Wolfe K.H."/>
            <person name="Lopes M.R."/>
            <person name="Hittinger C.T."/>
            <person name="Goker M."/>
            <person name="Salamov A."/>
            <person name="Wisecaver J."/>
            <person name="Long T.M."/>
            <person name="Aerts A.L."/>
            <person name="Barry K."/>
            <person name="Choi C."/>
            <person name="Clum A."/>
            <person name="Coughlan A.Y."/>
            <person name="Deshpande S."/>
            <person name="Douglass A.P."/>
            <person name="Hanson S.J."/>
            <person name="Klenk H.-P."/>
            <person name="Labutti K."/>
            <person name="Lapidus A."/>
            <person name="Lindquist E."/>
            <person name="Lipzen A."/>
            <person name="Meier-Kolthoff J.P."/>
            <person name="Ohm R.A."/>
            <person name="Otillar R.P."/>
            <person name="Pangilinan J."/>
            <person name="Peng Y."/>
            <person name="Rokas A."/>
            <person name="Rosa C.A."/>
            <person name="Scheuner C."/>
            <person name="Sibirny A.A."/>
            <person name="Slot J.C."/>
            <person name="Stielow J.B."/>
            <person name="Sun H."/>
            <person name="Kurtzman C.P."/>
            <person name="Blackwell M."/>
            <person name="Grigoriev I.V."/>
            <person name="Jeffries T.W."/>
        </authorList>
    </citation>
    <scope>NUCLEOTIDE SEQUENCE [LARGE SCALE GENOMIC DNA]</scope>
    <source>
        <strain evidence="6">NRRL Y-17324</strain>
    </source>
</reference>
<dbReference type="EMBL" id="KV453910">
    <property type="protein sequence ID" value="ODV81159.1"/>
    <property type="molecule type" value="Genomic_DNA"/>
</dbReference>
<dbReference type="InterPro" id="IPR022554">
    <property type="entry name" value="RGI1"/>
</dbReference>
<evidence type="ECO:0000256" key="4">
    <source>
        <dbReference type="ARBA" id="ARBA00021474"/>
    </source>
</evidence>
<evidence type="ECO:0000313" key="5">
    <source>
        <dbReference type="EMBL" id="ODV81159.1"/>
    </source>
</evidence>
<dbReference type="Pfam" id="PF10843">
    <property type="entry name" value="RGI1"/>
    <property type="match status" value="1"/>
</dbReference>
<comment type="subcellular location">
    <subcellularLocation>
        <location evidence="2">Cell membrane</location>
        <topology evidence="2">Peripheral membrane protein</topology>
    </subcellularLocation>
</comment>
<evidence type="ECO:0000313" key="6">
    <source>
        <dbReference type="Proteomes" id="UP000094285"/>
    </source>
</evidence>
<keyword evidence="6" id="KW-1185">Reference proteome</keyword>
<sequence length="203" mass="24206">MTKKNRKMSIPLDLDNCQTLEHLQPIPKSRSSSITSIETSDSDGSVKMKKMLIPPPIREFDELTSFESFIRDETWDNEFDYYHAHLSYYPPFIMKECHDNLDKIKPTMNKNSRKFRRQLQHHVKNHLLKDLERCCGYELNMEKIDTIETPDKIVWKFNDTSDHGFSKEEEDLYDRHWKLELEISCNNENPLVDVHYKSLPLIE</sequence>
<accession>A0A1E4SNR9</accession>
<evidence type="ECO:0000256" key="1">
    <source>
        <dbReference type="ARBA" id="ARBA00003033"/>
    </source>
</evidence>
<protein>
    <recommendedName>
        <fullName evidence="4">Respiratory growth induced protein 1</fullName>
    </recommendedName>
</protein>
<dbReference type="Proteomes" id="UP000094285">
    <property type="component" value="Unassembled WGS sequence"/>
</dbReference>
<dbReference type="Gene3D" id="3.40.1000.40">
    <property type="entry name" value="Respiratory growth induced protein 1"/>
    <property type="match status" value="1"/>
</dbReference>
<evidence type="ECO:0000256" key="3">
    <source>
        <dbReference type="ARBA" id="ARBA00009268"/>
    </source>
</evidence>
<dbReference type="OrthoDB" id="4082176at2759"/>
<comment type="similarity">
    <text evidence="3">Belongs to the RGI1 family.</text>
</comment>
<proteinExistence type="inferred from homology"/>
<dbReference type="AlphaFoldDB" id="A0A1E4SNR9"/>
<dbReference type="GO" id="GO:0005886">
    <property type="term" value="C:plasma membrane"/>
    <property type="evidence" value="ECO:0007669"/>
    <property type="project" value="UniProtKB-SubCell"/>
</dbReference>
<dbReference type="GO" id="GO:0006112">
    <property type="term" value="P:energy reserve metabolic process"/>
    <property type="evidence" value="ECO:0007669"/>
    <property type="project" value="InterPro"/>
</dbReference>
<dbReference type="InterPro" id="IPR038235">
    <property type="entry name" value="RGI1_sf"/>
</dbReference>
<evidence type="ECO:0000256" key="2">
    <source>
        <dbReference type="ARBA" id="ARBA00004202"/>
    </source>
</evidence>
<organism evidence="5 6">
    <name type="scientific">Suhomyces tanzawaensis NRRL Y-17324</name>
    <dbReference type="NCBI Taxonomy" id="984487"/>
    <lineage>
        <taxon>Eukaryota</taxon>
        <taxon>Fungi</taxon>
        <taxon>Dikarya</taxon>
        <taxon>Ascomycota</taxon>
        <taxon>Saccharomycotina</taxon>
        <taxon>Pichiomycetes</taxon>
        <taxon>Debaryomycetaceae</taxon>
        <taxon>Suhomyces</taxon>
    </lineage>
</organism>